<organism evidence="2 3">
    <name type="scientific">Saccharopolyspora montiporae</name>
    <dbReference type="NCBI Taxonomy" id="2781240"/>
    <lineage>
        <taxon>Bacteria</taxon>
        <taxon>Bacillati</taxon>
        <taxon>Actinomycetota</taxon>
        <taxon>Actinomycetes</taxon>
        <taxon>Pseudonocardiales</taxon>
        <taxon>Pseudonocardiaceae</taxon>
        <taxon>Saccharopolyspora</taxon>
    </lineage>
</organism>
<dbReference type="PANTHER" id="PTHR40274">
    <property type="entry name" value="VIRGINIAMYCIN B LYASE"/>
    <property type="match status" value="1"/>
</dbReference>
<feature type="region of interest" description="Disordered" evidence="1">
    <location>
        <begin position="1"/>
        <end position="20"/>
    </location>
</feature>
<gene>
    <name evidence="2" type="ORF">IQ251_04005</name>
</gene>
<dbReference type="SUPFAM" id="SSF50974">
    <property type="entry name" value="Nitrous oxide reductase, N-terminal domain"/>
    <property type="match status" value="1"/>
</dbReference>
<dbReference type="Proteomes" id="UP000598360">
    <property type="component" value="Unassembled WGS sequence"/>
</dbReference>
<reference evidence="2" key="1">
    <citation type="submission" date="2020-10" db="EMBL/GenBank/DDBJ databases">
        <title>Diversity and distribution of actinomycetes associated with coral in the coast of Hainan.</title>
        <authorList>
            <person name="Li F."/>
        </authorList>
    </citation>
    <scope>NUCLEOTIDE SEQUENCE</scope>
    <source>
        <strain evidence="2">HNM0983</strain>
    </source>
</reference>
<proteinExistence type="predicted"/>
<sequence>MTTSRFHTPGQGQPSSPRWNLRRLNDTNPLWGSNGTAFGPDGRLYVAQFLAGQISAVDIATGDVEIVVPLDSPVQTPDDLAFAGDGTMYIADIAPSRVWRRSTAGEYALLTETVRQPNGITCVGDRLFVNEMRPGGRLFEVFPDGSEPKLLTGGLALGNAMQLGPDGKLYYPHMMDRQVWRIPPEGGQPELVAEDLDAPVAVRFDRGGELRVLSCGPHGVITRIDQDSGERSLIRTGLAGLDNAAFDAENRMYVSSFAHGGITEVHEDGRTRDIVRRGMNGPFGVTADRSGTVFATDHFSLVSTGDSGEVTPVDVATASLPTYVRTVAADGDVLQLTTARGEVYTYDPRQKSSRVRARGLGEPAGIAVAPDGRVVVAVPGSGQVLAFDEDDAVTVLAEDLPAPVGVAVTADGTCYTTDERLGSLLRLDADGPVAVCDGLLAPQGLAATGGALYVVETGRRRLLRVHPQDGAVEVEAEELAVGLPPGIERDEPVVTDGFIGRPRSFADLSAGPDGGLLVAANGEGSVLRLEPRGTA</sequence>
<keyword evidence="3" id="KW-1185">Reference proteome</keyword>
<dbReference type="InterPro" id="IPR011045">
    <property type="entry name" value="N2O_reductase_N"/>
</dbReference>
<evidence type="ECO:0008006" key="4">
    <source>
        <dbReference type="Google" id="ProtNLM"/>
    </source>
</evidence>
<evidence type="ECO:0000313" key="3">
    <source>
        <dbReference type="Proteomes" id="UP000598360"/>
    </source>
</evidence>
<feature type="compositionally biased region" description="Polar residues" evidence="1">
    <location>
        <begin position="1"/>
        <end position="18"/>
    </location>
</feature>
<dbReference type="PANTHER" id="PTHR40274:SF4">
    <property type="entry name" value="BLL1406 PROTEIN"/>
    <property type="match status" value="1"/>
</dbReference>
<evidence type="ECO:0000313" key="2">
    <source>
        <dbReference type="EMBL" id="MBE9373608.1"/>
    </source>
</evidence>
<evidence type="ECO:0000256" key="1">
    <source>
        <dbReference type="SAM" id="MobiDB-lite"/>
    </source>
</evidence>
<dbReference type="InterPro" id="IPR051344">
    <property type="entry name" value="Vgb"/>
</dbReference>
<dbReference type="InterPro" id="IPR011042">
    <property type="entry name" value="6-blade_b-propeller_TolB-like"/>
</dbReference>
<name>A0A929B9G7_9PSEU</name>
<dbReference type="RefSeq" id="WP_193927058.1">
    <property type="nucleotide sequence ID" value="NZ_JADEYC010000007.1"/>
</dbReference>
<protein>
    <recommendedName>
        <fullName evidence="4">Sugar lactone lactonase YvrE</fullName>
    </recommendedName>
</protein>
<dbReference type="EMBL" id="JADEYC010000007">
    <property type="protein sequence ID" value="MBE9373608.1"/>
    <property type="molecule type" value="Genomic_DNA"/>
</dbReference>
<dbReference type="SUPFAM" id="SSF63829">
    <property type="entry name" value="Calcium-dependent phosphotriesterase"/>
    <property type="match status" value="2"/>
</dbReference>
<comment type="caution">
    <text evidence="2">The sequence shown here is derived from an EMBL/GenBank/DDBJ whole genome shotgun (WGS) entry which is preliminary data.</text>
</comment>
<accession>A0A929B9G7</accession>
<dbReference type="AlphaFoldDB" id="A0A929B9G7"/>
<dbReference type="Gene3D" id="2.120.10.30">
    <property type="entry name" value="TolB, C-terminal domain"/>
    <property type="match status" value="3"/>
</dbReference>